<comment type="caution">
    <text evidence="1">The sequence shown here is derived from an EMBL/GenBank/DDBJ whole genome shotgun (WGS) entry which is preliminary data.</text>
</comment>
<organism evidence="1 2">
    <name type="scientific">Snodgrassella alvi</name>
    <dbReference type="NCBI Taxonomy" id="1196083"/>
    <lineage>
        <taxon>Bacteria</taxon>
        <taxon>Pseudomonadati</taxon>
        <taxon>Pseudomonadota</taxon>
        <taxon>Betaproteobacteria</taxon>
        <taxon>Neisseriales</taxon>
        <taxon>Neisseriaceae</taxon>
        <taxon>Snodgrassella</taxon>
    </lineage>
</organism>
<gene>
    <name evidence="1" type="ORF">BHC57_07125</name>
</gene>
<dbReference type="Proteomes" id="UP000230463">
    <property type="component" value="Unassembled WGS sequence"/>
</dbReference>
<evidence type="ECO:0000313" key="1">
    <source>
        <dbReference type="EMBL" id="PIT60026.1"/>
    </source>
</evidence>
<sequence>MHSKSSAMIKGNSKEIYSNIETSNIKRLKELEVKNRKIKHTLAEMSLKSQFQEVIIKSFPVYSSM</sequence>
<evidence type="ECO:0008006" key="3">
    <source>
        <dbReference type="Google" id="ProtNLM"/>
    </source>
</evidence>
<reference evidence="1 2" key="1">
    <citation type="journal article" date="2017" name="MBio">
        <title>Type VI secretion-mediated competition in the bee gut microbiome.</title>
        <authorList>
            <person name="Steele M.I."/>
            <person name="Kwong W.K."/>
            <person name="Powell J.E."/>
            <person name="Whiteley M."/>
            <person name="Moran N.A."/>
        </authorList>
    </citation>
    <scope>NUCLEOTIDE SEQUENCE [LARGE SCALE GENOMIC DNA]</scope>
    <source>
        <strain evidence="1 2">HK3</strain>
    </source>
</reference>
<dbReference type="EMBL" id="MEIU01000057">
    <property type="protein sequence ID" value="PIT60026.1"/>
    <property type="molecule type" value="Genomic_DNA"/>
</dbReference>
<dbReference type="AlphaFoldDB" id="A0A855FVS6"/>
<name>A0A855FVS6_9NEIS</name>
<protein>
    <recommendedName>
        <fullName evidence="3">Transposase</fullName>
    </recommendedName>
</protein>
<accession>A0A855FVS6</accession>
<proteinExistence type="predicted"/>
<evidence type="ECO:0000313" key="2">
    <source>
        <dbReference type="Proteomes" id="UP000230463"/>
    </source>
</evidence>